<keyword evidence="2" id="KW-1185">Reference proteome</keyword>
<name>A0ABR2S7S9_9ROSI</name>
<protein>
    <submittedName>
        <fullName evidence="1">Uncharacterized protein</fullName>
    </submittedName>
</protein>
<evidence type="ECO:0000313" key="2">
    <source>
        <dbReference type="Proteomes" id="UP001396334"/>
    </source>
</evidence>
<comment type="caution">
    <text evidence="1">The sequence shown here is derived from an EMBL/GenBank/DDBJ whole genome shotgun (WGS) entry which is preliminary data.</text>
</comment>
<sequence length="105" mass="12235">MKKKTCIDVYFYKVRIERLGQVHSGLAGPQPDLLFEERGPGAVESWRFLQQKMSLDEFVGDNTERRRQVAPAFQVRWRKQFQGSTLNTFTSSISGILTEYWIVHP</sequence>
<evidence type="ECO:0000313" key="1">
    <source>
        <dbReference type="EMBL" id="KAK9021155.1"/>
    </source>
</evidence>
<reference evidence="1 2" key="1">
    <citation type="journal article" date="2024" name="G3 (Bethesda)">
        <title>Genome assembly of Hibiscus sabdariffa L. provides insights into metabolisms of medicinal natural products.</title>
        <authorList>
            <person name="Kim T."/>
        </authorList>
    </citation>
    <scope>NUCLEOTIDE SEQUENCE [LARGE SCALE GENOMIC DNA]</scope>
    <source>
        <strain evidence="1">TK-2024</strain>
        <tissue evidence="1">Old leaves</tissue>
    </source>
</reference>
<organism evidence="1 2">
    <name type="scientific">Hibiscus sabdariffa</name>
    <name type="common">roselle</name>
    <dbReference type="NCBI Taxonomy" id="183260"/>
    <lineage>
        <taxon>Eukaryota</taxon>
        <taxon>Viridiplantae</taxon>
        <taxon>Streptophyta</taxon>
        <taxon>Embryophyta</taxon>
        <taxon>Tracheophyta</taxon>
        <taxon>Spermatophyta</taxon>
        <taxon>Magnoliopsida</taxon>
        <taxon>eudicotyledons</taxon>
        <taxon>Gunneridae</taxon>
        <taxon>Pentapetalae</taxon>
        <taxon>rosids</taxon>
        <taxon>malvids</taxon>
        <taxon>Malvales</taxon>
        <taxon>Malvaceae</taxon>
        <taxon>Malvoideae</taxon>
        <taxon>Hibiscus</taxon>
    </lineage>
</organism>
<dbReference type="EMBL" id="JBBPBN010000016">
    <property type="protein sequence ID" value="KAK9021155.1"/>
    <property type="molecule type" value="Genomic_DNA"/>
</dbReference>
<dbReference type="Proteomes" id="UP001396334">
    <property type="component" value="Unassembled WGS sequence"/>
</dbReference>
<accession>A0ABR2S7S9</accession>
<gene>
    <name evidence="1" type="ORF">V6N11_011156</name>
</gene>
<proteinExistence type="predicted"/>